<protein>
    <submittedName>
        <fullName evidence="2">Uncharacterized protein</fullName>
    </submittedName>
</protein>
<sequence>MARRRDLSAVPPGPEFGRPCLVGLLRRLQAGSACRLGSGGYRGRGGRGNRQPGSRRPGCSGRPVGPAPAPRPPRSPLPQRPPPRPRLRLPRSPPRPPRPRSPLSRRRPSPPPLPPTVRSS</sequence>
<feature type="compositionally biased region" description="Pro residues" evidence="1">
    <location>
        <begin position="65"/>
        <end position="82"/>
    </location>
</feature>
<dbReference type="EMBL" id="JBBKAK010000001">
    <property type="protein sequence ID" value="MEJ8671100.1"/>
    <property type="molecule type" value="Genomic_DNA"/>
</dbReference>
<comment type="caution">
    <text evidence="2">The sequence shown here is derived from an EMBL/GenBank/DDBJ whole genome shotgun (WGS) entry which is preliminary data.</text>
</comment>
<reference evidence="2 3" key="1">
    <citation type="submission" date="2024-03" db="EMBL/GenBank/DDBJ databases">
        <title>Novel Streptomyces species of biotechnological and ecological value are a feature of Machair soil.</title>
        <authorList>
            <person name="Prole J.R."/>
            <person name="Goodfellow M."/>
            <person name="Allenby N."/>
            <person name="Ward A.C."/>
        </authorList>
    </citation>
    <scope>NUCLEOTIDE SEQUENCE [LARGE SCALE GENOMIC DNA]</scope>
    <source>
        <strain evidence="2 3">MS1.AVA.1</strain>
    </source>
</reference>
<feature type="compositionally biased region" description="Low complexity" evidence="1">
    <location>
        <begin position="49"/>
        <end position="58"/>
    </location>
</feature>
<feature type="region of interest" description="Disordered" evidence="1">
    <location>
        <begin position="34"/>
        <end position="120"/>
    </location>
</feature>
<evidence type="ECO:0000313" key="3">
    <source>
        <dbReference type="Proteomes" id="UP001376459"/>
    </source>
</evidence>
<evidence type="ECO:0000256" key="1">
    <source>
        <dbReference type="SAM" id="MobiDB-lite"/>
    </source>
</evidence>
<feature type="compositionally biased region" description="Pro residues" evidence="1">
    <location>
        <begin position="91"/>
        <end position="100"/>
    </location>
</feature>
<accession>A0ABU8UQB4</accession>
<dbReference type="Proteomes" id="UP001376459">
    <property type="component" value="Unassembled WGS sequence"/>
</dbReference>
<feature type="compositionally biased region" description="Pro residues" evidence="1">
    <location>
        <begin position="109"/>
        <end position="120"/>
    </location>
</feature>
<keyword evidence="3" id="KW-1185">Reference proteome</keyword>
<name>A0ABU8UQB4_9ACTN</name>
<feature type="compositionally biased region" description="Gly residues" evidence="1">
    <location>
        <begin position="37"/>
        <end position="48"/>
    </location>
</feature>
<evidence type="ECO:0000313" key="2">
    <source>
        <dbReference type="EMBL" id="MEJ8671100.1"/>
    </source>
</evidence>
<gene>
    <name evidence="2" type="ORF">WKI71_29995</name>
</gene>
<proteinExistence type="predicted"/>
<organism evidence="2 3">
    <name type="scientific">Streptomyces machairae</name>
    <dbReference type="NCBI Taxonomy" id="3134109"/>
    <lineage>
        <taxon>Bacteria</taxon>
        <taxon>Bacillati</taxon>
        <taxon>Actinomycetota</taxon>
        <taxon>Actinomycetes</taxon>
        <taxon>Kitasatosporales</taxon>
        <taxon>Streptomycetaceae</taxon>
        <taxon>Streptomyces</taxon>
    </lineage>
</organism>